<comment type="caution">
    <text evidence="1">The sequence shown here is derived from an EMBL/GenBank/DDBJ whole genome shotgun (WGS) entry which is preliminary data.</text>
</comment>
<sequence length="155" mass="18325">MKIYRLHTKQNLPISIEEAWSFLSNPTNLKKITPDYMGFNILSGNEKLMYPGQIIQYIVTPVMGIPTKWVTEITHVEDKKYFVDEQRFGPYSLWHHKHFLNEIPGGVEMEDIIDYKIPMGIIGQMVHPIIVKPKLNEIFEYRRKKLIELFGEYKN</sequence>
<dbReference type="InterPro" id="IPR023393">
    <property type="entry name" value="START-like_dom_sf"/>
</dbReference>
<dbReference type="SUPFAM" id="SSF55961">
    <property type="entry name" value="Bet v1-like"/>
    <property type="match status" value="1"/>
</dbReference>
<dbReference type="CDD" id="cd07820">
    <property type="entry name" value="SRPBCC_3"/>
    <property type="match status" value="1"/>
</dbReference>
<dbReference type="EMBL" id="JBHMEY010000018">
    <property type="protein sequence ID" value="MFB9096496.1"/>
    <property type="molecule type" value="Genomic_DNA"/>
</dbReference>
<protein>
    <submittedName>
        <fullName evidence="1">Cell division inhibitor</fullName>
    </submittedName>
</protein>
<proteinExistence type="predicted"/>
<dbReference type="Proteomes" id="UP001589607">
    <property type="component" value="Unassembled WGS sequence"/>
</dbReference>
<accession>A0ABV5GNF1</accession>
<reference evidence="1 2" key="1">
    <citation type="submission" date="2024-09" db="EMBL/GenBank/DDBJ databases">
        <authorList>
            <person name="Sun Q."/>
            <person name="Mori K."/>
        </authorList>
    </citation>
    <scope>NUCLEOTIDE SEQUENCE [LARGE SCALE GENOMIC DNA]</scope>
    <source>
        <strain evidence="1 2">CECT 7955</strain>
    </source>
</reference>
<organism evidence="1 2">
    <name type="scientific">Flavobacterium jumunjinense</name>
    <dbReference type="NCBI Taxonomy" id="998845"/>
    <lineage>
        <taxon>Bacteria</taxon>
        <taxon>Pseudomonadati</taxon>
        <taxon>Bacteroidota</taxon>
        <taxon>Flavobacteriia</taxon>
        <taxon>Flavobacteriales</taxon>
        <taxon>Flavobacteriaceae</taxon>
        <taxon>Flavobacterium</taxon>
    </lineage>
</organism>
<dbReference type="RefSeq" id="WP_236455639.1">
    <property type="nucleotide sequence ID" value="NZ_CBCSGE010000002.1"/>
</dbReference>
<evidence type="ECO:0000313" key="2">
    <source>
        <dbReference type="Proteomes" id="UP001589607"/>
    </source>
</evidence>
<name>A0ABV5GNF1_9FLAO</name>
<evidence type="ECO:0000313" key="1">
    <source>
        <dbReference type="EMBL" id="MFB9096496.1"/>
    </source>
</evidence>
<dbReference type="Gene3D" id="3.30.530.20">
    <property type="match status" value="1"/>
</dbReference>
<gene>
    <name evidence="1" type="ORF">ACFFVF_08225</name>
</gene>
<keyword evidence="2" id="KW-1185">Reference proteome</keyword>